<sequence>MEYTTVLVYLFLFILASLSHLSRNRPGGCRPGLICGPEKAADCEAARRGMPGGGANIVSGGNGKLRPLSI</sequence>
<proteinExistence type="predicted"/>
<dbReference type="Proteomes" id="UP000539642">
    <property type="component" value="Unassembled WGS sequence"/>
</dbReference>
<reference evidence="1 2" key="1">
    <citation type="submission" date="2020-08" db="EMBL/GenBank/DDBJ databases">
        <title>Genomic Encyclopedia of Type Strains, Phase IV (KMG-IV): sequencing the most valuable type-strain genomes for metagenomic binning, comparative biology and taxonomic classification.</title>
        <authorList>
            <person name="Goeker M."/>
        </authorList>
    </citation>
    <scope>NUCLEOTIDE SEQUENCE [LARGE SCALE GENOMIC DNA]</scope>
    <source>
        <strain evidence="1 2">DSM 28570</strain>
    </source>
</reference>
<protein>
    <submittedName>
        <fullName evidence="1">Uncharacterized protein</fullName>
    </submittedName>
</protein>
<comment type="caution">
    <text evidence="1">The sequence shown here is derived from an EMBL/GenBank/DDBJ whole genome shotgun (WGS) entry which is preliminary data.</text>
</comment>
<organism evidence="1 2">
    <name type="scientific">Desulfoprunum benzoelyticum</name>
    <dbReference type="NCBI Taxonomy" id="1506996"/>
    <lineage>
        <taxon>Bacteria</taxon>
        <taxon>Pseudomonadati</taxon>
        <taxon>Thermodesulfobacteriota</taxon>
        <taxon>Desulfobulbia</taxon>
        <taxon>Desulfobulbales</taxon>
        <taxon>Desulfobulbaceae</taxon>
        <taxon>Desulfoprunum</taxon>
    </lineage>
</organism>
<name>A0A840UV75_9BACT</name>
<accession>A0A840UV75</accession>
<keyword evidence="2" id="KW-1185">Reference proteome</keyword>
<dbReference type="EMBL" id="JACHEO010000003">
    <property type="protein sequence ID" value="MBB5347304.1"/>
    <property type="molecule type" value="Genomic_DNA"/>
</dbReference>
<evidence type="ECO:0000313" key="1">
    <source>
        <dbReference type="EMBL" id="MBB5347304.1"/>
    </source>
</evidence>
<evidence type="ECO:0000313" key="2">
    <source>
        <dbReference type="Proteomes" id="UP000539642"/>
    </source>
</evidence>
<dbReference type="AlphaFoldDB" id="A0A840UV75"/>
<gene>
    <name evidence="1" type="ORF">HNQ81_001017</name>
</gene>